<evidence type="ECO:0000313" key="4">
    <source>
        <dbReference type="RefSeq" id="XP_011636386.1"/>
    </source>
</evidence>
<dbReference type="Proteomes" id="UP000504615">
    <property type="component" value="Unplaced"/>
</dbReference>
<proteinExistence type="predicted"/>
<gene>
    <name evidence="3 4" type="primary">LOC105426718</name>
</gene>
<feature type="region of interest" description="Disordered" evidence="1">
    <location>
        <begin position="30"/>
        <end position="103"/>
    </location>
</feature>
<feature type="compositionally biased region" description="Basic and acidic residues" evidence="1">
    <location>
        <begin position="88"/>
        <end position="97"/>
    </location>
</feature>
<dbReference type="GeneID" id="105426718"/>
<feature type="compositionally biased region" description="Basic residues" evidence="1">
    <location>
        <begin position="143"/>
        <end position="155"/>
    </location>
</feature>
<keyword evidence="2" id="KW-1185">Reference proteome</keyword>
<dbReference type="KEGG" id="pbar:105426718"/>
<protein>
    <submittedName>
        <fullName evidence="3 4">Pinin-like</fullName>
    </submittedName>
</protein>
<dbReference type="AlphaFoldDB" id="A0A6I9WBT1"/>
<evidence type="ECO:0000313" key="2">
    <source>
        <dbReference type="Proteomes" id="UP000504615"/>
    </source>
</evidence>
<reference evidence="3 4" key="1">
    <citation type="submission" date="2025-04" db="UniProtKB">
        <authorList>
            <consortium name="RefSeq"/>
        </authorList>
    </citation>
    <scope>IDENTIFICATION</scope>
</reference>
<dbReference type="OrthoDB" id="7613075at2759"/>
<dbReference type="RefSeq" id="XP_011636386.1">
    <property type="nucleotide sequence ID" value="XM_011638084.1"/>
</dbReference>
<evidence type="ECO:0000256" key="1">
    <source>
        <dbReference type="SAM" id="MobiDB-lite"/>
    </source>
</evidence>
<feature type="compositionally biased region" description="Low complexity" evidence="1">
    <location>
        <begin position="34"/>
        <end position="84"/>
    </location>
</feature>
<dbReference type="RefSeq" id="XP_011636385.1">
    <property type="nucleotide sequence ID" value="XM_011638083.1"/>
</dbReference>
<name>A0A6I9WBT1_9HYME</name>
<feature type="region of interest" description="Disordered" evidence="1">
    <location>
        <begin position="126"/>
        <end position="161"/>
    </location>
</feature>
<sequence length="178" mass="19438">MKNLGSRWTVPDIARTAAARSSFLVAISLERDSGSSSSSSSSSSKSSIRNNRNKIRSSGSTSDNNGISSNSSISNSSNSSSSSTRVTAIDKKRESKNSGRSAIDVLHGSPLSVRPYVTASCDRIVGTTHPESTTPRNRPVAGKSRRFQHRTRRPHQPQQQLYYPPASWDTRTLHFRNC</sequence>
<organism evidence="2 4">
    <name type="scientific">Pogonomyrmex barbatus</name>
    <name type="common">red harvester ant</name>
    <dbReference type="NCBI Taxonomy" id="144034"/>
    <lineage>
        <taxon>Eukaryota</taxon>
        <taxon>Metazoa</taxon>
        <taxon>Ecdysozoa</taxon>
        <taxon>Arthropoda</taxon>
        <taxon>Hexapoda</taxon>
        <taxon>Insecta</taxon>
        <taxon>Pterygota</taxon>
        <taxon>Neoptera</taxon>
        <taxon>Endopterygota</taxon>
        <taxon>Hymenoptera</taxon>
        <taxon>Apocrita</taxon>
        <taxon>Aculeata</taxon>
        <taxon>Formicoidea</taxon>
        <taxon>Formicidae</taxon>
        <taxon>Myrmicinae</taxon>
        <taxon>Pogonomyrmex</taxon>
    </lineage>
</organism>
<accession>A0A6I9WBT1</accession>
<evidence type="ECO:0000313" key="3">
    <source>
        <dbReference type="RefSeq" id="XP_011636385.1"/>
    </source>
</evidence>